<organism evidence="1 2">
    <name type="scientific">Planobispora takensis</name>
    <dbReference type="NCBI Taxonomy" id="1367882"/>
    <lineage>
        <taxon>Bacteria</taxon>
        <taxon>Bacillati</taxon>
        <taxon>Actinomycetota</taxon>
        <taxon>Actinomycetes</taxon>
        <taxon>Streptosporangiales</taxon>
        <taxon>Streptosporangiaceae</taxon>
        <taxon>Planobispora</taxon>
    </lineage>
</organism>
<protein>
    <submittedName>
        <fullName evidence="1">Uncharacterized protein</fullName>
    </submittedName>
</protein>
<accession>A0A8J3STC5</accession>
<dbReference type="AlphaFoldDB" id="A0A8J3STC5"/>
<dbReference type="Proteomes" id="UP000634476">
    <property type="component" value="Unassembled WGS sequence"/>
</dbReference>
<dbReference type="RefSeq" id="WP_203873655.1">
    <property type="nucleotide sequence ID" value="NZ_BOOK01000006.1"/>
</dbReference>
<dbReference type="EMBL" id="BOOK01000006">
    <property type="protein sequence ID" value="GIH99180.1"/>
    <property type="molecule type" value="Genomic_DNA"/>
</dbReference>
<reference evidence="1" key="1">
    <citation type="submission" date="2021-01" db="EMBL/GenBank/DDBJ databases">
        <title>Whole genome shotgun sequence of Planobispora takensis NBRC 109077.</title>
        <authorList>
            <person name="Komaki H."/>
            <person name="Tamura T."/>
        </authorList>
    </citation>
    <scope>NUCLEOTIDE SEQUENCE</scope>
    <source>
        <strain evidence="1">NBRC 109077</strain>
    </source>
</reference>
<evidence type="ECO:0000313" key="2">
    <source>
        <dbReference type="Proteomes" id="UP000634476"/>
    </source>
</evidence>
<sequence length="81" mass="8920">MTSSQLPIAQRHYEIVITRSEFIPGVDVIEIPGAGYWASEESAREALAKLKRGECPMTHETEPGFDPVACPVCGRMEQTAE</sequence>
<keyword evidence="2" id="KW-1185">Reference proteome</keyword>
<proteinExistence type="predicted"/>
<comment type="caution">
    <text evidence="1">The sequence shown here is derived from an EMBL/GenBank/DDBJ whole genome shotgun (WGS) entry which is preliminary data.</text>
</comment>
<name>A0A8J3STC5_9ACTN</name>
<evidence type="ECO:0000313" key="1">
    <source>
        <dbReference type="EMBL" id="GIH99180.1"/>
    </source>
</evidence>
<gene>
    <name evidence="1" type="ORF">Pta02_11890</name>
</gene>